<evidence type="ECO:0000313" key="2">
    <source>
        <dbReference type="Proteomes" id="UP001732700"/>
    </source>
</evidence>
<proteinExistence type="predicted"/>
<evidence type="ECO:0000313" key="1">
    <source>
        <dbReference type="EnsemblPlants" id="AVESA.00010b.r2.6AG1017700.1.CDS"/>
    </source>
</evidence>
<organism evidence="1 2">
    <name type="scientific">Avena sativa</name>
    <name type="common">Oat</name>
    <dbReference type="NCBI Taxonomy" id="4498"/>
    <lineage>
        <taxon>Eukaryota</taxon>
        <taxon>Viridiplantae</taxon>
        <taxon>Streptophyta</taxon>
        <taxon>Embryophyta</taxon>
        <taxon>Tracheophyta</taxon>
        <taxon>Spermatophyta</taxon>
        <taxon>Magnoliopsida</taxon>
        <taxon>Liliopsida</taxon>
        <taxon>Poales</taxon>
        <taxon>Poaceae</taxon>
        <taxon>BOP clade</taxon>
        <taxon>Pooideae</taxon>
        <taxon>Poodae</taxon>
        <taxon>Poeae</taxon>
        <taxon>Poeae Chloroplast Group 1 (Aveneae type)</taxon>
        <taxon>Aveninae</taxon>
        <taxon>Avena</taxon>
    </lineage>
</organism>
<accession>A0ACD5YSQ8</accession>
<protein>
    <submittedName>
        <fullName evidence="1">Uncharacterized protein</fullName>
    </submittedName>
</protein>
<dbReference type="EnsemblPlants" id="AVESA.00010b.r2.6AG1017700.1">
    <property type="protein sequence ID" value="AVESA.00010b.r2.6AG1017700.1.CDS"/>
    <property type="gene ID" value="AVESA.00010b.r2.6AG1017700"/>
</dbReference>
<reference evidence="1" key="1">
    <citation type="submission" date="2021-05" db="EMBL/GenBank/DDBJ databases">
        <authorList>
            <person name="Scholz U."/>
            <person name="Mascher M."/>
            <person name="Fiebig A."/>
        </authorList>
    </citation>
    <scope>NUCLEOTIDE SEQUENCE [LARGE SCALE GENOMIC DNA]</scope>
</reference>
<keyword evidence="2" id="KW-1185">Reference proteome</keyword>
<reference evidence="1" key="2">
    <citation type="submission" date="2025-09" db="UniProtKB">
        <authorList>
            <consortium name="EnsemblPlants"/>
        </authorList>
    </citation>
    <scope>IDENTIFICATION</scope>
</reference>
<dbReference type="Proteomes" id="UP001732700">
    <property type="component" value="Chromosome 6A"/>
</dbReference>
<name>A0ACD5YSQ8_AVESA</name>
<sequence>MAAIVSSAAPTTLTPPRARARRPASRRLPRGGGLAGGLSAAIGLAGGGGAALAAPLSYEEMLRLSTDTAGGGDGGFALPDLGLGGLVDFVAQNPLVVAAGVTVVAVPFFVSQLLGGTSKPYGTVSGKAAYQTLLEEPGAQLVDIRPLKDAREVGSPDIREAKKKTVAVPYDGDDKNGFLKKLQLKLKDPENTTLIILDKFDGNSELVAELVTANGYKAAFAVKDGAEGPRGWQSSNLPWTAPKKGFSLDFGELFGDGSEGLPVTIGLAAATGFGVLAYTEIETVLQFLGSAVIVQLVVNKLLYAEDRKKTLQQIDDFFNKKIAPKELVDEIKEIGQALLPSSGEAKSPATAAAPVAATATAAPVAEAAPAASPISEAAPAAVPVAEASTESPPEAAASRPLSPYANYPDLKPLSSPTPPAADGKTEAKAEAAATESPVEVNLAEVSEAVTEPPPAKPRPLSPYANYPDLKPPASPTPSPP</sequence>